<evidence type="ECO:0000313" key="1">
    <source>
        <dbReference type="EMBL" id="KAJ0045177.1"/>
    </source>
</evidence>
<gene>
    <name evidence="1" type="ORF">Pint_05508</name>
</gene>
<evidence type="ECO:0000313" key="2">
    <source>
        <dbReference type="Proteomes" id="UP001163603"/>
    </source>
</evidence>
<dbReference type="EMBL" id="CM047738">
    <property type="protein sequence ID" value="KAJ0045177.1"/>
    <property type="molecule type" value="Genomic_DNA"/>
</dbReference>
<sequence length="88" mass="10019">MRSNISNDELPLFKDYRLEASPDLYRSSRSPLLCLLEWPLRVLFRRAEALLIAAYGKGLKLDSSSLSEELVPSNEEVIFSNDVISCKE</sequence>
<dbReference type="Proteomes" id="UP001163603">
    <property type="component" value="Chromosome 3"/>
</dbReference>
<comment type="caution">
    <text evidence="1">The sequence shown here is derived from an EMBL/GenBank/DDBJ whole genome shotgun (WGS) entry which is preliminary data.</text>
</comment>
<reference evidence="2" key="1">
    <citation type="journal article" date="2023" name="G3 (Bethesda)">
        <title>Genome assembly and association tests identify interacting loci associated with vigor, precocity, and sex in interspecific pistachio rootstocks.</title>
        <authorList>
            <person name="Palmer W."/>
            <person name="Jacygrad E."/>
            <person name="Sagayaradj S."/>
            <person name="Cavanaugh K."/>
            <person name="Han R."/>
            <person name="Bertier L."/>
            <person name="Beede B."/>
            <person name="Kafkas S."/>
            <person name="Golino D."/>
            <person name="Preece J."/>
            <person name="Michelmore R."/>
        </authorList>
    </citation>
    <scope>NUCLEOTIDE SEQUENCE [LARGE SCALE GENOMIC DNA]</scope>
</reference>
<accession>A0ACC0Z4H6</accession>
<protein>
    <submittedName>
        <fullName evidence="1">Uncharacterized protein</fullName>
    </submittedName>
</protein>
<organism evidence="1 2">
    <name type="scientific">Pistacia integerrima</name>
    <dbReference type="NCBI Taxonomy" id="434235"/>
    <lineage>
        <taxon>Eukaryota</taxon>
        <taxon>Viridiplantae</taxon>
        <taxon>Streptophyta</taxon>
        <taxon>Embryophyta</taxon>
        <taxon>Tracheophyta</taxon>
        <taxon>Spermatophyta</taxon>
        <taxon>Magnoliopsida</taxon>
        <taxon>eudicotyledons</taxon>
        <taxon>Gunneridae</taxon>
        <taxon>Pentapetalae</taxon>
        <taxon>rosids</taxon>
        <taxon>malvids</taxon>
        <taxon>Sapindales</taxon>
        <taxon>Anacardiaceae</taxon>
        <taxon>Pistacia</taxon>
    </lineage>
</organism>
<keyword evidence="2" id="KW-1185">Reference proteome</keyword>
<name>A0ACC0Z4H6_9ROSI</name>
<proteinExistence type="predicted"/>